<dbReference type="SUPFAM" id="SSF81342">
    <property type="entry name" value="Transmembrane di-heme cytochromes"/>
    <property type="match status" value="1"/>
</dbReference>
<sequence>MSKKFRYVMEATLAAIAVMAIVVIIPVVQGYFMSRNYVPDIVKAYDQVDMLQHQVEFGAFSGESLWFIGGAVFIITFAAYYFLRVWFENKPDR</sequence>
<dbReference type="RefSeq" id="WP_108992638.1">
    <property type="nucleotide sequence ID" value="NZ_BDQX01000098.1"/>
</dbReference>
<protein>
    <submittedName>
        <fullName evidence="2">Uncharacterized protein</fullName>
    </submittedName>
</protein>
<organism evidence="2 3">
    <name type="scientific">Paenibacillus agaridevorans</name>
    <dbReference type="NCBI Taxonomy" id="171404"/>
    <lineage>
        <taxon>Bacteria</taxon>
        <taxon>Bacillati</taxon>
        <taxon>Bacillota</taxon>
        <taxon>Bacilli</taxon>
        <taxon>Bacillales</taxon>
        <taxon>Paenibacillaceae</taxon>
        <taxon>Paenibacillus</taxon>
    </lineage>
</organism>
<proteinExistence type="predicted"/>
<feature type="transmembrane region" description="Helical" evidence="1">
    <location>
        <begin position="12"/>
        <end position="32"/>
    </location>
</feature>
<reference evidence="2 3" key="1">
    <citation type="submission" date="2017-08" db="EMBL/GenBank/DDBJ databases">
        <title>Substantial Increase in Enzyme Production by Combined Drug-Resistance Mutations in Paenibacillus agaridevorans.</title>
        <authorList>
            <person name="Tanaka Y."/>
            <person name="Funane K."/>
            <person name="Hosaka T."/>
            <person name="Shiwa Y."/>
            <person name="Fujita N."/>
            <person name="Miyazaki T."/>
            <person name="Yoshikawa H."/>
            <person name="Murakami K."/>
            <person name="Kasahara K."/>
            <person name="Inaoka T."/>
            <person name="Hiraga Y."/>
            <person name="Ochi K."/>
        </authorList>
    </citation>
    <scope>NUCLEOTIDE SEQUENCE [LARGE SCALE GENOMIC DNA]</scope>
    <source>
        <strain evidence="2 3">T-3040</strain>
    </source>
</reference>
<dbReference type="GO" id="GO:0016020">
    <property type="term" value="C:membrane"/>
    <property type="evidence" value="ECO:0007669"/>
    <property type="project" value="InterPro"/>
</dbReference>
<feature type="transmembrane region" description="Helical" evidence="1">
    <location>
        <begin position="65"/>
        <end position="83"/>
    </location>
</feature>
<accession>A0A2R5ELR8</accession>
<dbReference type="EMBL" id="BDQX01000098">
    <property type="protein sequence ID" value="GBG07610.1"/>
    <property type="molecule type" value="Genomic_DNA"/>
</dbReference>
<dbReference type="Gene3D" id="1.20.810.10">
    <property type="entry name" value="Cytochrome Bc1 Complex, Chain C"/>
    <property type="match status" value="1"/>
</dbReference>
<evidence type="ECO:0000256" key="1">
    <source>
        <dbReference type="SAM" id="Phobius"/>
    </source>
</evidence>
<dbReference type="InterPro" id="IPR027387">
    <property type="entry name" value="Cytb/b6-like_sf"/>
</dbReference>
<evidence type="ECO:0000313" key="2">
    <source>
        <dbReference type="EMBL" id="GBG07610.1"/>
    </source>
</evidence>
<dbReference type="InterPro" id="IPR016174">
    <property type="entry name" value="Di-haem_cyt_TM"/>
</dbReference>
<keyword evidence="3" id="KW-1185">Reference proteome</keyword>
<evidence type="ECO:0000313" key="3">
    <source>
        <dbReference type="Proteomes" id="UP000245202"/>
    </source>
</evidence>
<dbReference type="Proteomes" id="UP000245202">
    <property type="component" value="Unassembled WGS sequence"/>
</dbReference>
<dbReference type="GO" id="GO:0022904">
    <property type="term" value="P:respiratory electron transport chain"/>
    <property type="evidence" value="ECO:0007669"/>
    <property type="project" value="InterPro"/>
</dbReference>
<gene>
    <name evidence="2" type="ORF">PAT3040_02166</name>
</gene>
<keyword evidence="1" id="KW-1133">Transmembrane helix</keyword>
<name>A0A2R5ELR8_9BACL</name>
<keyword evidence="1" id="KW-0472">Membrane</keyword>
<dbReference type="AlphaFoldDB" id="A0A2R5ELR8"/>
<keyword evidence="1" id="KW-0812">Transmembrane</keyword>
<comment type="caution">
    <text evidence="2">The sequence shown here is derived from an EMBL/GenBank/DDBJ whole genome shotgun (WGS) entry which is preliminary data.</text>
</comment>